<dbReference type="AlphaFoldDB" id="A0A365XSN2"/>
<gene>
    <name evidence="1" type="ORF">DF182_21005</name>
</gene>
<accession>A0A365XSN2</accession>
<evidence type="ECO:0000313" key="1">
    <source>
        <dbReference type="EMBL" id="RBL89021.1"/>
    </source>
</evidence>
<sequence>MAGPFYFEKKPAVISGNQTFPEPHDELLCGSSKTFRKAISEYDFTETQLGENLIFRNNRFN</sequence>
<dbReference type="EMBL" id="QFFJ01000002">
    <property type="protein sequence ID" value="RBL89021.1"/>
    <property type="molecule type" value="Genomic_DNA"/>
</dbReference>
<reference evidence="1 2" key="1">
    <citation type="submission" date="2018-05" db="EMBL/GenBank/DDBJ databases">
        <title>Chitinophaga sp. K3CV102501T nov., isolated from isolated from a monsoon evergreen broad-leaved forest soil.</title>
        <authorList>
            <person name="Lv Y."/>
        </authorList>
    </citation>
    <scope>NUCLEOTIDE SEQUENCE [LARGE SCALE GENOMIC DNA]</scope>
    <source>
        <strain evidence="1 2">GDMCC 1.1325</strain>
    </source>
</reference>
<organism evidence="1 2">
    <name type="scientific">Chitinophaga flava</name>
    <dbReference type="NCBI Taxonomy" id="2259036"/>
    <lineage>
        <taxon>Bacteria</taxon>
        <taxon>Pseudomonadati</taxon>
        <taxon>Bacteroidota</taxon>
        <taxon>Chitinophagia</taxon>
        <taxon>Chitinophagales</taxon>
        <taxon>Chitinophagaceae</taxon>
        <taxon>Chitinophaga</taxon>
    </lineage>
</organism>
<proteinExistence type="predicted"/>
<evidence type="ECO:0000313" key="2">
    <source>
        <dbReference type="Proteomes" id="UP000253410"/>
    </source>
</evidence>
<dbReference type="Proteomes" id="UP000253410">
    <property type="component" value="Unassembled WGS sequence"/>
</dbReference>
<protein>
    <submittedName>
        <fullName evidence="1">Uncharacterized protein</fullName>
    </submittedName>
</protein>
<keyword evidence="2" id="KW-1185">Reference proteome</keyword>
<comment type="caution">
    <text evidence="1">The sequence shown here is derived from an EMBL/GenBank/DDBJ whole genome shotgun (WGS) entry which is preliminary data.</text>
</comment>
<name>A0A365XSN2_9BACT</name>